<dbReference type="AlphaFoldDB" id="A0A921QVS4"/>
<gene>
    <name evidence="1" type="ORF">BDA96_05G087900</name>
</gene>
<name>A0A921QVS4_SORBI</name>
<protein>
    <submittedName>
        <fullName evidence="1">Uncharacterized protein</fullName>
    </submittedName>
</protein>
<accession>A0A921QVS4</accession>
<dbReference type="EMBL" id="CM027684">
    <property type="protein sequence ID" value="KAG0529313.1"/>
    <property type="molecule type" value="Genomic_DNA"/>
</dbReference>
<evidence type="ECO:0000313" key="2">
    <source>
        <dbReference type="Proteomes" id="UP000807115"/>
    </source>
</evidence>
<organism evidence="1 2">
    <name type="scientific">Sorghum bicolor</name>
    <name type="common">Sorghum</name>
    <name type="synonym">Sorghum vulgare</name>
    <dbReference type="NCBI Taxonomy" id="4558"/>
    <lineage>
        <taxon>Eukaryota</taxon>
        <taxon>Viridiplantae</taxon>
        <taxon>Streptophyta</taxon>
        <taxon>Embryophyta</taxon>
        <taxon>Tracheophyta</taxon>
        <taxon>Spermatophyta</taxon>
        <taxon>Magnoliopsida</taxon>
        <taxon>Liliopsida</taxon>
        <taxon>Poales</taxon>
        <taxon>Poaceae</taxon>
        <taxon>PACMAD clade</taxon>
        <taxon>Panicoideae</taxon>
        <taxon>Andropogonodae</taxon>
        <taxon>Andropogoneae</taxon>
        <taxon>Sorghinae</taxon>
        <taxon>Sorghum</taxon>
    </lineage>
</organism>
<evidence type="ECO:0000313" key="1">
    <source>
        <dbReference type="EMBL" id="KAG0529313.1"/>
    </source>
</evidence>
<reference evidence="1" key="1">
    <citation type="journal article" date="2019" name="BMC Genomics">
        <title>A new reference genome for Sorghum bicolor reveals high levels of sequence similarity between sweet and grain genotypes: implications for the genetics of sugar metabolism.</title>
        <authorList>
            <person name="Cooper E.A."/>
            <person name="Brenton Z.W."/>
            <person name="Flinn B.S."/>
            <person name="Jenkins J."/>
            <person name="Shu S."/>
            <person name="Flowers D."/>
            <person name="Luo F."/>
            <person name="Wang Y."/>
            <person name="Xia P."/>
            <person name="Barry K."/>
            <person name="Daum C."/>
            <person name="Lipzen A."/>
            <person name="Yoshinaga Y."/>
            <person name="Schmutz J."/>
            <person name="Saski C."/>
            <person name="Vermerris W."/>
            <person name="Kresovich S."/>
        </authorList>
    </citation>
    <scope>NUCLEOTIDE SEQUENCE</scope>
</reference>
<reference evidence="1" key="2">
    <citation type="submission" date="2020-10" db="EMBL/GenBank/DDBJ databases">
        <authorList>
            <person name="Cooper E.A."/>
            <person name="Brenton Z.W."/>
            <person name="Flinn B.S."/>
            <person name="Jenkins J."/>
            <person name="Shu S."/>
            <person name="Flowers D."/>
            <person name="Luo F."/>
            <person name="Wang Y."/>
            <person name="Xia P."/>
            <person name="Barry K."/>
            <person name="Daum C."/>
            <person name="Lipzen A."/>
            <person name="Yoshinaga Y."/>
            <person name="Schmutz J."/>
            <person name="Saski C."/>
            <person name="Vermerris W."/>
            <person name="Kresovich S."/>
        </authorList>
    </citation>
    <scope>NUCLEOTIDE SEQUENCE</scope>
</reference>
<dbReference type="Proteomes" id="UP000807115">
    <property type="component" value="Chromosome 5"/>
</dbReference>
<proteinExistence type="predicted"/>
<sequence length="66" mass="8120">MNEHLLNHSFFQRFYTLMQPAHRMYVLLPRFRLNNNQHATLEEFRTSGPRTIKISHQQQPYNRHVK</sequence>
<comment type="caution">
    <text evidence="1">The sequence shown here is derived from an EMBL/GenBank/DDBJ whole genome shotgun (WGS) entry which is preliminary data.</text>
</comment>